<evidence type="ECO:0000313" key="1">
    <source>
        <dbReference type="EMBL" id="TMQ55549.1"/>
    </source>
</evidence>
<evidence type="ECO:0000313" key="2">
    <source>
        <dbReference type="Proteomes" id="UP000317716"/>
    </source>
</evidence>
<reference evidence="1 2" key="1">
    <citation type="journal article" date="2019" name="Nat. Microbiol.">
        <title>Mediterranean grassland soil C-N compound turnover is dependent on rainfall and depth, and is mediated by genomically divergent microorganisms.</title>
        <authorList>
            <person name="Diamond S."/>
            <person name="Andeer P.F."/>
            <person name="Li Z."/>
            <person name="Crits-Christoph A."/>
            <person name="Burstein D."/>
            <person name="Anantharaman K."/>
            <person name="Lane K.R."/>
            <person name="Thomas B.C."/>
            <person name="Pan C."/>
            <person name="Northen T.R."/>
            <person name="Banfield J.F."/>
        </authorList>
    </citation>
    <scope>NUCLEOTIDE SEQUENCE [LARGE SCALE GENOMIC DNA]</scope>
    <source>
        <strain evidence="1">WS_2</strain>
    </source>
</reference>
<sequence>MAARPDLLALQGGLGVYRALPPGVSSMPARAAMARFPSDQGTRLVAHVETEGSPTDSLWGSWAVVGANGHVLARTRCELSISACDPTGRRVAQFDAVVPPGDYRVHIAVEDRRGHRGVVRLESSVGPPELGFALSDLVMVCGTLPGTPLSVYFEVGHLAVGTDGRSHFRYRYVVRGVAQEGQPGPRAQPAFEATREEENAGPFRRQFVSAPIQALAPGLYEFEIDVLDLGSGATAKRAVRFVKE</sequence>
<gene>
    <name evidence="1" type="ORF">E6K72_06225</name>
</gene>
<accession>A0A538SVY3</accession>
<dbReference type="EMBL" id="VBOS01000209">
    <property type="protein sequence ID" value="TMQ55549.1"/>
    <property type="molecule type" value="Genomic_DNA"/>
</dbReference>
<name>A0A538SVY3_UNCEI</name>
<organism evidence="1 2">
    <name type="scientific">Eiseniibacteriota bacterium</name>
    <dbReference type="NCBI Taxonomy" id="2212470"/>
    <lineage>
        <taxon>Bacteria</taxon>
        <taxon>Candidatus Eiseniibacteriota</taxon>
    </lineage>
</organism>
<dbReference type="AlphaFoldDB" id="A0A538SVY3"/>
<proteinExistence type="predicted"/>
<protein>
    <submittedName>
        <fullName evidence="1">Uncharacterized protein</fullName>
    </submittedName>
</protein>
<comment type="caution">
    <text evidence="1">The sequence shown here is derived from an EMBL/GenBank/DDBJ whole genome shotgun (WGS) entry which is preliminary data.</text>
</comment>
<dbReference type="Proteomes" id="UP000317716">
    <property type="component" value="Unassembled WGS sequence"/>
</dbReference>